<feature type="region of interest" description="Disordered" evidence="1">
    <location>
        <begin position="140"/>
        <end position="160"/>
    </location>
</feature>
<evidence type="ECO:0000256" key="1">
    <source>
        <dbReference type="SAM" id="MobiDB-lite"/>
    </source>
</evidence>
<reference evidence="3" key="2">
    <citation type="submission" date="2009-11" db="EMBL/GenBank/DDBJ databases">
        <title>The Genome Sequence of Allomyces macrogynus strain ATCC 38327.</title>
        <authorList>
            <consortium name="The Broad Institute Genome Sequencing Platform"/>
            <person name="Russ C."/>
            <person name="Cuomo C."/>
            <person name="Shea T."/>
            <person name="Young S.K."/>
            <person name="Zeng Q."/>
            <person name="Koehrsen M."/>
            <person name="Haas B."/>
            <person name="Borodovsky M."/>
            <person name="Guigo R."/>
            <person name="Alvarado L."/>
            <person name="Berlin A."/>
            <person name="Borenstein D."/>
            <person name="Chen Z."/>
            <person name="Engels R."/>
            <person name="Freedman E."/>
            <person name="Gellesch M."/>
            <person name="Goldberg J."/>
            <person name="Griggs A."/>
            <person name="Gujja S."/>
            <person name="Heiman D."/>
            <person name="Hepburn T."/>
            <person name="Howarth C."/>
            <person name="Jen D."/>
            <person name="Larson L."/>
            <person name="Lewis B."/>
            <person name="Mehta T."/>
            <person name="Park D."/>
            <person name="Pearson M."/>
            <person name="Roberts A."/>
            <person name="Saif S."/>
            <person name="Shenoy N."/>
            <person name="Sisk P."/>
            <person name="Stolte C."/>
            <person name="Sykes S."/>
            <person name="Walk T."/>
            <person name="White J."/>
            <person name="Yandava C."/>
            <person name="Burger G."/>
            <person name="Gray M.W."/>
            <person name="Holland P.W.H."/>
            <person name="King N."/>
            <person name="Lang F.B.F."/>
            <person name="Roger A.J."/>
            <person name="Ruiz-Trillo I."/>
            <person name="Lander E."/>
            <person name="Nusbaum C."/>
        </authorList>
    </citation>
    <scope>NUCLEOTIDE SEQUENCE [LARGE SCALE GENOMIC DNA]</scope>
    <source>
        <strain evidence="3">ATCC 38327</strain>
    </source>
</reference>
<proteinExistence type="predicted"/>
<sequence>MASMAPTLYVVPRVSVPPRTKTKFGRNATYQQNLEPVPHDSRRTLALRQRLVIRRRRPDGPHGLVHLVPLFLPEQSLDAPYKPFARVTSKPVMQLPLEHMRTCPIAGAHGDFKFEDAQLRAHVVDVVHGHAARARREVAGQVGGRGGRGFGAGHLQDRKE</sequence>
<accession>A0A0L0SPR3</accession>
<protein>
    <submittedName>
        <fullName evidence="2">Uncharacterized protein</fullName>
    </submittedName>
</protein>
<dbReference type="AlphaFoldDB" id="A0A0L0SPR3"/>
<dbReference type="EMBL" id="GG745344">
    <property type="protein sequence ID" value="KNE64399.1"/>
    <property type="molecule type" value="Genomic_DNA"/>
</dbReference>
<feature type="compositionally biased region" description="Gly residues" evidence="1">
    <location>
        <begin position="141"/>
        <end position="152"/>
    </location>
</feature>
<dbReference type="VEuPathDB" id="FungiDB:AMAG_19157"/>
<keyword evidence="3" id="KW-1185">Reference proteome</keyword>
<dbReference type="Proteomes" id="UP000054350">
    <property type="component" value="Unassembled WGS sequence"/>
</dbReference>
<reference evidence="2 3" key="1">
    <citation type="submission" date="2009-11" db="EMBL/GenBank/DDBJ databases">
        <title>Annotation of Allomyces macrogynus ATCC 38327.</title>
        <authorList>
            <consortium name="The Broad Institute Genome Sequencing Platform"/>
            <person name="Russ C."/>
            <person name="Cuomo C."/>
            <person name="Burger G."/>
            <person name="Gray M.W."/>
            <person name="Holland P.W.H."/>
            <person name="King N."/>
            <person name="Lang F.B.F."/>
            <person name="Roger A.J."/>
            <person name="Ruiz-Trillo I."/>
            <person name="Young S.K."/>
            <person name="Zeng Q."/>
            <person name="Gargeya S."/>
            <person name="Fitzgerald M."/>
            <person name="Haas B."/>
            <person name="Abouelleil A."/>
            <person name="Alvarado L."/>
            <person name="Arachchi H.M."/>
            <person name="Berlin A."/>
            <person name="Chapman S.B."/>
            <person name="Gearin G."/>
            <person name="Goldberg J."/>
            <person name="Griggs A."/>
            <person name="Gujja S."/>
            <person name="Hansen M."/>
            <person name="Heiman D."/>
            <person name="Howarth C."/>
            <person name="Larimer J."/>
            <person name="Lui A."/>
            <person name="MacDonald P.J.P."/>
            <person name="McCowen C."/>
            <person name="Montmayeur A."/>
            <person name="Murphy C."/>
            <person name="Neiman D."/>
            <person name="Pearson M."/>
            <person name="Priest M."/>
            <person name="Roberts A."/>
            <person name="Saif S."/>
            <person name="Shea T."/>
            <person name="Sisk P."/>
            <person name="Stolte C."/>
            <person name="Sykes S."/>
            <person name="Wortman J."/>
            <person name="Nusbaum C."/>
            <person name="Birren B."/>
        </authorList>
    </citation>
    <scope>NUCLEOTIDE SEQUENCE [LARGE SCALE GENOMIC DNA]</scope>
    <source>
        <strain evidence="2 3">ATCC 38327</strain>
    </source>
</reference>
<name>A0A0L0SPR3_ALLM3</name>
<evidence type="ECO:0000313" key="2">
    <source>
        <dbReference type="EMBL" id="KNE64399.1"/>
    </source>
</evidence>
<organism evidence="2 3">
    <name type="scientific">Allomyces macrogynus (strain ATCC 38327)</name>
    <name type="common">Allomyces javanicus var. macrogynus</name>
    <dbReference type="NCBI Taxonomy" id="578462"/>
    <lineage>
        <taxon>Eukaryota</taxon>
        <taxon>Fungi</taxon>
        <taxon>Fungi incertae sedis</taxon>
        <taxon>Blastocladiomycota</taxon>
        <taxon>Blastocladiomycetes</taxon>
        <taxon>Blastocladiales</taxon>
        <taxon>Blastocladiaceae</taxon>
        <taxon>Allomyces</taxon>
    </lineage>
</organism>
<gene>
    <name evidence="2" type="ORF">AMAG_19157</name>
</gene>
<evidence type="ECO:0000313" key="3">
    <source>
        <dbReference type="Proteomes" id="UP000054350"/>
    </source>
</evidence>